<keyword evidence="2" id="KW-1185">Reference proteome</keyword>
<dbReference type="PANTHER" id="PTHR43544">
    <property type="entry name" value="SHORT-CHAIN DEHYDROGENASE/REDUCTASE"/>
    <property type="match status" value="1"/>
</dbReference>
<dbReference type="GO" id="GO:0016491">
    <property type="term" value="F:oxidoreductase activity"/>
    <property type="evidence" value="ECO:0007669"/>
    <property type="project" value="TreeGrafter"/>
</dbReference>
<dbReference type="Gene3D" id="3.40.50.720">
    <property type="entry name" value="NAD(P)-binding Rossmann-like Domain"/>
    <property type="match status" value="1"/>
</dbReference>
<dbReference type="SUPFAM" id="SSF51735">
    <property type="entry name" value="NAD(P)-binding Rossmann-fold domains"/>
    <property type="match status" value="1"/>
</dbReference>
<name>A0A5R9IT83_9GAMM</name>
<organism evidence="1 2">
    <name type="scientific">Thalassotalea litorea</name>
    <dbReference type="NCBI Taxonomy" id="2020715"/>
    <lineage>
        <taxon>Bacteria</taxon>
        <taxon>Pseudomonadati</taxon>
        <taxon>Pseudomonadota</taxon>
        <taxon>Gammaproteobacteria</taxon>
        <taxon>Alteromonadales</taxon>
        <taxon>Colwelliaceae</taxon>
        <taxon>Thalassotalea</taxon>
    </lineage>
</organism>
<dbReference type="Pfam" id="PF00106">
    <property type="entry name" value="adh_short"/>
    <property type="match status" value="1"/>
</dbReference>
<comment type="caution">
    <text evidence="1">The sequence shown here is derived from an EMBL/GenBank/DDBJ whole genome shotgun (WGS) entry which is preliminary data.</text>
</comment>
<protein>
    <submittedName>
        <fullName evidence="1">SDR family NAD(P)-dependent oxidoreductase</fullName>
    </submittedName>
</protein>
<evidence type="ECO:0000313" key="1">
    <source>
        <dbReference type="EMBL" id="TLU65128.1"/>
    </source>
</evidence>
<dbReference type="PANTHER" id="PTHR43544:SF12">
    <property type="entry name" value="NAD(P)-BINDING ROSSMANN-FOLD SUPERFAMILY PROTEIN"/>
    <property type="match status" value="1"/>
</dbReference>
<dbReference type="InterPro" id="IPR002347">
    <property type="entry name" value="SDR_fam"/>
</dbReference>
<evidence type="ECO:0000313" key="2">
    <source>
        <dbReference type="Proteomes" id="UP000307790"/>
    </source>
</evidence>
<proteinExistence type="predicted"/>
<dbReference type="AlphaFoldDB" id="A0A5R9IT83"/>
<accession>A0A5R9IT83</accession>
<dbReference type="GO" id="GO:0005737">
    <property type="term" value="C:cytoplasm"/>
    <property type="evidence" value="ECO:0007669"/>
    <property type="project" value="TreeGrafter"/>
</dbReference>
<reference evidence="1 2" key="1">
    <citation type="submission" date="2019-05" db="EMBL/GenBank/DDBJ databases">
        <title>Genome sequences of Thalassotalea litorea 1K03283.</title>
        <authorList>
            <person name="Zhang D."/>
        </authorList>
    </citation>
    <scope>NUCLEOTIDE SEQUENCE [LARGE SCALE GENOMIC DNA]</scope>
    <source>
        <strain evidence="1 2">MCCC 1K03283</strain>
    </source>
</reference>
<dbReference type="PRINTS" id="PR00081">
    <property type="entry name" value="GDHRDH"/>
</dbReference>
<dbReference type="OrthoDB" id="9785826at2"/>
<gene>
    <name evidence="1" type="ORF">FE810_09380</name>
</gene>
<dbReference type="RefSeq" id="WP_138319798.1">
    <property type="nucleotide sequence ID" value="NZ_VCBC01000008.1"/>
</dbReference>
<sequence>MATTLIIGASSAIAKAIADSVANCNTDTSSIVAVPNEKLSVDSAQDTVLRISRSSLPAIKPEYCDTGRLVNVIDLPCDYSPAQIQQCCDTILEHHQAIDTIYICNGVLHGNLQTEQNSRSFYPEKKIEDLDLQTLQHVMTTNAFMPALWLQNLTALFALKHPCKVICFSARVGSISDNHLGGWYSYRASKAALNMLLKTMSIEFSRRFKNVKLIAFHPGTTDSRLSEPFQANVPKERLFSPEFVSQQLIDIVESLDFDGELSYVDWDNKTIHF</sequence>
<dbReference type="InterPro" id="IPR036291">
    <property type="entry name" value="NAD(P)-bd_dom_sf"/>
</dbReference>
<dbReference type="Proteomes" id="UP000307790">
    <property type="component" value="Unassembled WGS sequence"/>
</dbReference>
<dbReference type="EMBL" id="VCBC01000008">
    <property type="protein sequence ID" value="TLU65128.1"/>
    <property type="molecule type" value="Genomic_DNA"/>
</dbReference>
<dbReference type="InterPro" id="IPR051468">
    <property type="entry name" value="Fungal_SecMetab_SDRs"/>
</dbReference>